<dbReference type="PANTHER" id="PTHR46346">
    <property type="entry name" value="PHOSPHATIDYLINOSITOL N-ACETYLGLUCOSAMINYLTRANSFERASE SUBUNIT P"/>
    <property type="match status" value="1"/>
</dbReference>
<evidence type="ECO:0000256" key="2">
    <source>
        <dbReference type="ARBA" id="ARBA00022692"/>
    </source>
</evidence>
<protein>
    <submittedName>
        <fullName evidence="8">Phosphatidylinositol glycan anchor biosynthesis class P</fullName>
    </submittedName>
</protein>
<evidence type="ECO:0000256" key="5">
    <source>
        <dbReference type="SAM" id="MobiDB-lite"/>
    </source>
</evidence>
<accession>A0A8C0PGI8</accession>
<feature type="region of interest" description="Disordered" evidence="5">
    <location>
        <begin position="56"/>
        <end position="399"/>
    </location>
</feature>
<evidence type="ECO:0000313" key="8">
    <source>
        <dbReference type="Ensembl" id="ENSCAFP00030041558.1"/>
    </source>
</evidence>
<reference evidence="8" key="2">
    <citation type="submission" date="2025-08" db="UniProtKB">
        <authorList>
            <consortium name="Ensembl"/>
        </authorList>
    </citation>
    <scope>IDENTIFICATION</scope>
</reference>
<dbReference type="Pfam" id="PF08510">
    <property type="entry name" value="PIG-P"/>
    <property type="match status" value="1"/>
</dbReference>
<feature type="compositionally biased region" description="Basic and acidic residues" evidence="5">
    <location>
        <begin position="127"/>
        <end position="141"/>
    </location>
</feature>
<evidence type="ECO:0000256" key="1">
    <source>
        <dbReference type="ARBA" id="ARBA00004141"/>
    </source>
</evidence>
<comment type="subcellular location">
    <subcellularLocation>
        <location evidence="1">Membrane</location>
        <topology evidence="1">Multi-pass membrane protein</topology>
    </subcellularLocation>
</comment>
<dbReference type="InterPro" id="IPR052263">
    <property type="entry name" value="GPI_Anchor_Biosynth"/>
</dbReference>
<feature type="compositionally biased region" description="Low complexity" evidence="5">
    <location>
        <begin position="375"/>
        <end position="386"/>
    </location>
</feature>
<evidence type="ECO:0000313" key="9">
    <source>
        <dbReference type="Proteomes" id="UP000694429"/>
    </source>
</evidence>
<dbReference type="GO" id="GO:0016020">
    <property type="term" value="C:membrane"/>
    <property type="evidence" value="ECO:0007669"/>
    <property type="project" value="UniProtKB-SubCell"/>
</dbReference>
<feature type="transmembrane region" description="Helical" evidence="6">
    <location>
        <begin position="523"/>
        <end position="546"/>
    </location>
</feature>
<dbReference type="InterPro" id="IPR013717">
    <property type="entry name" value="PIG-P"/>
</dbReference>
<evidence type="ECO:0000259" key="7">
    <source>
        <dbReference type="Pfam" id="PF08510"/>
    </source>
</evidence>
<feature type="region of interest" description="Disordered" evidence="5">
    <location>
        <begin position="430"/>
        <end position="453"/>
    </location>
</feature>
<dbReference type="PANTHER" id="PTHR46346:SF1">
    <property type="entry name" value="PHOSPHATIDYLINOSITOL N-ACETYLGLUCOSAMINYLTRANSFERASE SUBUNIT P"/>
    <property type="match status" value="1"/>
</dbReference>
<keyword evidence="4 6" id="KW-0472">Membrane</keyword>
<keyword evidence="3 6" id="KW-1133">Transmembrane helix</keyword>
<organism evidence="8 9">
    <name type="scientific">Canis lupus familiaris</name>
    <name type="common">Dog</name>
    <name type="synonym">Canis familiaris</name>
    <dbReference type="NCBI Taxonomy" id="9615"/>
    <lineage>
        <taxon>Eukaryota</taxon>
        <taxon>Metazoa</taxon>
        <taxon>Chordata</taxon>
        <taxon>Craniata</taxon>
        <taxon>Vertebrata</taxon>
        <taxon>Euteleostomi</taxon>
        <taxon>Mammalia</taxon>
        <taxon>Eutheria</taxon>
        <taxon>Laurasiatheria</taxon>
        <taxon>Carnivora</taxon>
        <taxon>Caniformia</taxon>
        <taxon>Canidae</taxon>
        <taxon>Canis</taxon>
    </lineage>
</organism>
<evidence type="ECO:0000256" key="6">
    <source>
        <dbReference type="SAM" id="Phobius"/>
    </source>
</evidence>
<dbReference type="Ensembl" id="ENSCAFT00030047528.1">
    <property type="protein sequence ID" value="ENSCAFP00030041558.1"/>
    <property type="gene ID" value="ENSCAFG00030025750.1"/>
</dbReference>
<reference evidence="8" key="1">
    <citation type="submission" date="2019-03" db="EMBL/GenBank/DDBJ databases">
        <authorList>
            <person name="Warren W.C."/>
            <person name="Johnson G.S."/>
        </authorList>
    </citation>
    <scope>NUCLEOTIDE SEQUENCE [LARGE SCALE GENOMIC DNA]</scope>
    <source>
        <strain evidence="8">Basenji</strain>
    </source>
</reference>
<proteinExistence type="predicted"/>
<feature type="compositionally biased region" description="Pro residues" evidence="5">
    <location>
        <begin position="182"/>
        <end position="195"/>
    </location>
</feature>
<dbReference type="AlphaFoldDB" id="A0A8C0PGI8"/>
<feature type="domain" description="PIG-P" evidence="7">
    <location>
        <begin position="482"/>
        <end position="571"/>
    </location>
</feature>
<feature type="compositionally biased region" description="Pro residues" evidence="5">
    <location>
        <begin position="337"/>
        <end position="354"/>
    </location>
</feature>
<dbReference type="Proteomes" id="UP000694429">
    <property type="component" value="Chromosome 31"/>
</dbReference>
<evidence type="ECO:0000256" key="3">
    <source>
        <dbReference type="ARBA" id="ARBA00022989"/>
    </source>
</evidence>
<evidence type="ECO:0000256" key="4">
    <source>
        <dbReference type="ARBA" id="ARBA00023136"/>
    </source>
</evidence>
<sequence>RALGVYGASGKSTLHRHQPKFTYALAPFLALDSPPPPQFRPQEKLAAQATLDVVNTPAAVSPFPPSSGAGGGREGGREGGCSQEEGGALGWFSHHPHLPPPTSRSPPWERSRPRASTAVVTNTGGADGRHTSVQERARGKADPGSGPRHGGGGCSRTGSGLQKAQSPEWGGGGGRGADTQRAPPPPELEAPPPRPRTGATQRKPHAGACPQPGPGPRGLQGCRPPDESAGGGAGDARTKGPLPPSPRGGGGGPSSPKGAVRQRGHTPWVRQERPHPQRPRTPTHADTPRAPQRATPTLTTHPRRGCAGPLSPGISAAARQGDTSGSPAARQMCTHRGPPPASLGRGPPPTPPPRALHVSRRAGGSGRRRGRQARHVGSAQAQAQAAAPPPPRPRAQRSAGRGSRCACACAGVGGGGAAAARPFLRLSPLAPAEAPRKAPAQGTGRGGGRAVGRGLRGRFQRPRLSKATGKMVENSPSPLPERAIYGFVLFLSSQFGFILYLVWAFIPESWLNSLGLTYWPQKYWAVALPVYLLIIILIGYVLLFGINMMSTSPLNSIHTITDTTKVHFSKNSHQIRMEPHRASGYLSGHLCGLMTNNQLFSAGNTIEISGTKGATEFEVMTLLKISENS</sequence>
<feature type="transmembrane region" description="Helical" evidence="6">
    <location>
        <begin position="483"/>
        <end position="503"/>
    </location>
</feature>
<keyword evidence="2 6" id="KW-0812">Transmembrane</keyword>
<name>A0A8C0PGI8_CANLF</name>